<dbReference type="GO" id="GO:0005789">
    <property type="term" value="C:endoplasmic reticulum membrane"/>
    <property type="evidence" value="ECO:0007669"/>
    <property type="project" value="UniProtKB-SubCell"/>
</dbReference>
<evidence type="ECO:0000256" key="9">
    <source>
        <dbReference type="ARBA" id="ARBA00022989"/>
    </source>
</evidence>
<comment type="pathway">
    <text evidence="2">Glycolipid biosynthesis; glycosylphosphatidylinositol-anchor biosynthesis.</text>
</comment>
<dbReference type="eggNOG" id="KOG1771">
    <property type="taxonomic scope" value="Eukaryota"/>
</dbReference>
<dbReference type="STRING" id="554155.C5FIY1"/>
<evidence type="ECO:0000256" key="12">
    <source>
        <dbReference type="RuleBase" id="RU363075"/>
    </source>
</evidence>
<keyword evidence="6 14" id="KW-0808">Transferase</keyword>
<dbReference type="UniPathway" id="UPA00196"/>
<feature type="transmembrane region" description="Helical" evidence="12">
    <location>
        <begin position="328"/>
        <end position="345"/>
    </location>
</feature>
<dbReference type="GO" id="GO:0006506">
    <property type="term" value="P:GPI anchor biosynthetic process"/>
    <property type="evidence" value="ECO:0007669"/>
    <property type="project" value="UniProtKB-UniPathway"/>
</dbReference>
<evidence type="ECO:0000256" key="7">
    <source>
        <dbReference type="ARBA" id="ARBA00022692"/>
    </source>
</evidence>
<reference evidence="15" key="1">
    <citation type="journal article" date="2012" name="MBio">
        <title>Comparative genome analysis of Trichophyton rubrum and related dermatophytes reveals candidate genes involved in infection.</title>
        <authorList>
            <person name="Martinez D.A."/>
            <person name="Oliver B.G."/>
            <person name="Graeser Y."/>
            <person name="Goldberg J.M."/>
            <person name="Li W."/>
            <person name="Martinez-Rossi N.M."/>
            <person name="Monod M."/>
            <person name="Shelest E."/>
            <person name="Barton R.C."/>
            <person name="Birch E."/>
            <person name="Brakhage A.A."/>
            <person name="Chen Z."/>
            <person name="Gurr S.J."/>
            <person name="Heiman D."/>
            <person name="Heitman J."/>
            <person name="Kosti I."/>
            <person name="Rossi A."/>
            <person name="Saif S."/>
            <person name="Samalova M."/>
            <person name="Saunders C.W."/>
            <person name="Shea T."/>
            <person name="Summerbell R.C."/>
            <person name="Xu J."/>
            <person name="Young S."/>
            <person name="Zeng Q."/>
            <person name="Birren B.W."/>
            <person name="Cuomo C.A."/>
            <person name="White T.C."/>
        </authorList>
    </citation>
    <scope>NUCLEOTIDE SEQUENCE [LARGE SCALE GENOMIC DNA]</scope>
    <source>
        <strain evidence="15">ATCC MYA-4605 / CBS 113480</strain>
    </source>
</reference>
<feature type="transmembrane region" description="Helical" evidence="12">
    <location>
        <begin position="392"/>
        <end position="410"/>
    </location>
</feature>
<keyword evidence="7 12" id="KW-0812">Transmembrane</keyword>
<feature type="region of interest" description="Disordered" evidence="13">
    <location>
        <begin position="642"/>
        <end position="663"/>
    </location>
</feature>
<dbReference type="VEuPathDB" id="FungiDB:MCYG_02130"/>
<feature type="region of interest" description="Disordered" evidence="13">
    <location>
        <begin position="21"/>
        <end position="56"/>
    </location>
</feature>
<protein>
    <recommendedName>
        <fullName evidence="12">Mannosyltransferase</fullName>
        <ecNumber evidence="12">2.4.1.-</ecNumber>
    </recommendedName>
</protein>
<evidence type="ECO:0000313" key="14">
    <source>
        <dbReference type="EMBL" id="EEQ29311.1"/>
    </source>
</evidence>
<evidence type="ECO:0000256" key="1">
    <source>
        <dbReference type="ARBA" id="ARBA00004477"/>
    </source>
</evidence>
<evidence type="ECO:0000256" key="2">
    <source>
        <dbReference type="ARBA" id="ARBA00004687"/>
    </source>
</evidence>
<dbReference type="HOGENOM" id="CLU_012353_1_0_1"/>
<feature type="transmembrane region" description="Helical" evidence="12">
    <location>
        <begin position="457"/>
        <end position="484"/>
    </location>
</feature>
<organism evidence="14 15">
    <name type="scientific">Arthroderma otae (strain ATCC MYA-4605 / CBS 113480)</name>
    <name type="common">Microsporum canis</name>
    <dbReference type="NCBI Taxonomy" id="554155"/>
    <lineage>
        <taxon>Eukaryota</taxon>
        <taxon>Fungi</taxon>
        <taxon>Dikarya</taxon>
        <taxon>Ascomycota</taxon>
        <taxon>Pezizomycotina</taxon>
        <taxon>Eurotiomycetes</taxon>
        <taxon>Eurotiomycetidae</taxon>
        <taxon>Onygenales</taxon>
        <taxon>Arthrodermataceae</taxon>
        <taxon>Microsporum</taxon>
    </lineage>
</organism>
<gene>
    <name evidence="14" type="ORF">MCYG_02130</name>
</gene>
<dbReference type="GO" id="GO:0000026">
    <property type="term" value="F:alpha-1,2-mannosyltransferase activity"/>
    <property type="evidence" value="ECO:0007669"/>
    <property type="project" value="TreeGrafter"/>
</dbReference>
<sequence length="771" mass="87423">MPLSEGGFQAISTICSLGSIHGGRRSRKKKRNASGGGESDTQRGKKVFRSAKREKTKKSGKRLNCFFGFASRGMSKARSISTVDGGGRRERLRQRDQRTADVFLFLVAFRILNALLVRTFFQPDEYFQSLEPAWRIAFGRDSGVWITWEWEHQLRSSLHPYLFAAVYRVVDAAASHLSPLRRADLLVAGPKVAQGFISAAGDYFTWRLGSKIYGGRPESSWVLGLTVLSPWQWFCSTRTLSNCLETSLTIAALYLWPWQWSLSRRPLSDDVTSLAYTTLRQGWGSHPWTKSLAPLFILVRECFICGSAVLTISVLADHTYYGAWTLPPFRFLYFNVVQSLAVFYGKNDWHYYLSQGYPLLLITALPFALIGMFQSLAMDPGASSSNSLSATVRRQLAIACIAMPAVLSLVPHKEVRFIYPLLPCLHILAAAPASQFFTPSISSASGSYTPRRLLLVFLVLVNVTIAIYASIIHASGVINILGYLREQQDAHYQYEPAKGLTAGFLMPCHSTPWRSHLVSPHIRAWALGCEPPVNLSPEEKAAYVDEADLFYNNPSDFLSQRMSSTGMLSKHFTSTSTTPKHEWPDYLIFFSPLEPTLKQSLRSSSYAECYRTFNTAWHDDSRRKGDVIVWCRDAKLQSAWRSRANHTAEPTTQSDKKAQSQQQRSFDRIIDVLARERDGSNTQPSLSSSWWRPWWSSSDSDRTPDIKQKKNIFSSFSAPFSFPSTKYSPWSLAQRQSSWKWPWQRKHNIVSAYQRIMSRRQTSNAQRDLWS</sequence>
<dbReference type="InterPro" id="IPR005599">
    <property type="entry name" value="GPI_mannosylTrfase"/>
</dbReference>
<dbReference type="RefSeq" id="XP_002849196.1">
    <property type="nucleotide sequence ID" value="XM_002849150.1"/>
</dbReference>
<evidence type="ECO:0000256" key="10">
    <source>
        <dbReference type="ARBA" id="ARBA00023136"/>
    </source>
</evidence>
<dbReference type="AlphaFoldDB" id="C5FIY1"/>
<evidence type="ECO:0000256" key="13">
    <source>
        <dbReference type="SAM" id="MobiDB-lite"/>
    </source>
</evidence>
<feature type="compositionally biased region" description="Basic residues" evidence="13">
    <location>
        <begin position="44"/>
        <end position="56"/>
    </location>
</feature>
<evidence type="ECO:0000256" key="4">
    <source>
        <dbReference type="ARBA" id="ARBA00022502"/>
    </source>
</evidence>
<comment type="caution">
    <text evidence="12">Lacks conserved residue(s) required for the propagation of feature annotation.</text>
</comment>
<accession>C5FIY1</accession>
<comment type="function">
    <text evidence="11">Mannosyltransferase involved in glycosylphosphatidylinositol-anchor biosynthesis. Transfers the third mannose to Man2-GlcN-acyl-PI during GPI precursor assembly.</text>
</comment>
<dbReference type="PANTHER" id="PTHR22760">
    <property type="entry name" value="GLYCOSYLTRANSFERASE"/>
    <property type="match status" value="1"/>
</dbReference>
<evidence type="ECO:0000313" key="15">
    <source>
        <dbReference type="Proteomes" id="UP000002035"/>
    </source>
</evidence>
<keyword evidence="8 12" id="KW-0256">Endoplasmic reticulum</keyword>
<dbReference type="Proteomes" id="UP000002035">
    <property type="component" value="Unassembled WGS sequence"/>
</dbReference>
<evidence type="ECO:0000256" key="5">
    <source>
        <dbReference type="ARBA" id="ARBA00022676"/>
    </source>
</evidence>
<feature type="compositionally biased region" description="Basic residues" evidence="13">
    <location>
        <begin position="22"/>
        <end position="32"/>
    </location>
</feature>
<dbReference type="GeneID" id="9229251"/>
<comment type="subcellular location">
    <subcellularLocation>
        <location evidence="1 12">Endoplasmic reticulum membrane</location>
        <topology evidence="1 12">Multi-pass membrane protein</topology>
    </subcellularLocation>
</comment>
<dbReference type="Pfam" id="PF03901">
    <property type="entry name" value="Glyco_transf_22"/>
    <property type="match status" value="2"/>
</dbReference>
<evidence type="ECO:0000256" key="3">
    <source>
        <dbReference type="ARBA" id="ARBA00006065"/>
    </source>
</evidence>
<evidence type="ECO:0000256" key="11">
    <source>
        <dbReference type="ARBA" id="ARBA00024708"/>
    </source>
</evidence>
<feature type="transmembrane region" description="Helical" evidence="12">
    <location>
        <begin position="357"/>
        <end position="377"/>
    </location>
</feature>
<dbReference type="EC" id="2.4.1.-" evidence="12"/>
<name>C5FIY1_ARTOC</name>
<keyword evidence="5 12" id="KW-0328">Glycosyltransferase</keyword>
<keyword evidence="10 12" id="KW-0472">Membrane</keyword>
<dbReference type="EMBL" id="DS995702">
    <property type="protein sequence ID" value="EEQ29311.1"/>
    <property type="molecule type" value="Genomic_DNA"/>
</dbReference>
<keyword evidence="9 12" id="KW-1133">Transmembrane helix</keyword>
<dbReference type="PANTHER" id="PTHR22760:SF4">
    <property type="entry name" value="GPI MANNOSYLTRANSFERASE 3"/>
    <property type="match status" value="1"/>
</dbReference>
<proteinExistence type="inferred from homology"/>
<dbReference type="OrthoDB" id="416834at2759"/>
<evidence type="ECO:0000256" key="8">
    <source>
        <dbReference type="ARBA" id="ARBA00022824"/>
    </source>
</evidence>
<keyword evidence="4" id="KW-0337">GPI-anchor biosynthesis</keyword>
<comment type="similarity">
    <text evidence="3">Belongs to the glycosyltransferase 22 family. PIGB subfamily.</text>
</comment>
<keyword evidence="15" id="KW-1185">Reference proteome</keyword>
<dbReference type="OMA" id="HEWPDYL"/>
<evidence type="ECO:0000256" key="6">
    <source>
        <dbReference type="ARBA" id="ARBA00022679"/>
    </source>
</evidence>
<feature type="compositionally biased region" description="Polar residues" evidence="13">
    <location>
        <begin position="648"/>
        <end position="663"/>
    </location>
</feature>